<accession>A0ACD5TIF8</accession>
<sequence>MASEQPPPKKPESLPAAPTTICALGDDLLREIFLRLPSLPTLVRAALTCHSSLRSVRSSPAFRRRFRELHPPPLLGIFLDIFEEDTPAFRPLMLRSDPDLSAAIRGADFFLTRLPGNDKCSAPEWETKDCHDGYVVLLNDYNHIAVYNPLTRALHLFPIPPDEICEDMYVEYHVLSPEEDQGPFRVICVCHEN</sequence>
<protein>
    <submittedName>
        <fullName evidence="1">Uncharacterized protein</fullName>
    </submittedName>
</protein>
<evidence type="ECO:0000313" key="1">
    <source>
        <dbReference type="EnsemblPlants" id="AVESA.00010b.r2.1AG0059880.1.CDS.1"/>
    </source>
</evidence>
<name>A0ACD5TIF8_AVESA</name>
<dbReference type="Proteomes" id="UP001732700">
    <property type="component" value="Chromosome 1A"/>
</dbReference>
<reference evidence="1" key="2">
    <citation type="submission" date="2025-09" db="UniProtKB">
        <authorList>
            <consortium name="EnsemblPlants"/>
        </authorList>
    </citation>
    <scope>IDENTIFICATION</scope>
</reference>
<reference evidence="1" key="1">
    <citation type="submission" date="2021-05" db="EMBL/GenBank/DDBJ databases">
        <authorList>
            <person name="Scholz U."/>
            <person name="Mascher M."/>
            <person name="Fiebig A."/>
        </authorList>
    </citation>
    <scope>NUCLEOTIDE SEQUENCE [LARGE SCALE GENOMIC DNA]</scope>
</reference>
<organism evidence="1 2">
    <name type="scientific">Avena sativa</name>
    <name type="common">Oat</name>
    <dbReference type="NCBI Taxonomy" id="4498"/>
    <lineage>
        <taxon>Eukaryota</taxon>
        <taxon>Viridiplantae</taxon>
        <taxon>Streptophyta</taxon>
        <taxon>Embryophyta</taxon>
        <taxon>Tracheophyta</taxon>
        <taxon>Spermatophyta</taxon>
        <taxon>Magnoliopsida</taxon>
        <taxon>Liliopsida</taxon>
        <taxon>Poales</taxon>
        <taxon>Poaceae</taxon>
        <taxon>BOP clade</taxon>
        <taxon>Pooideae</taxon>
        <taxon>Poodae</taxon>
        <taxon>Poeae</taxon>
        <taxon>Poeae Chloroplast Group 1 (Aveneae type)</taxon>
        <taxon>Aveninae</taxon>
        <taxon>Avena</taxon>
    </lineage>
</organism>
<evidence type="ECO:0000313" key="2">
    <source>
        <dbReference type="Proteomes" id="UP001732700"/>
    </source>
</evidence>
<dbReference type="EnsemblPlants" id="AVESA.00010b.r2.1AG0059880.1">
    <property type="protein sequence ID" value="AVESA.00010b.r2.1AG0059880.1.CDS.1"/>
    <property type="gene ID" value="AVESA.00010b.r2.1AG0059880"/>
</dbReference>
<proteinExistence type="predicted"/>
<keyword evidence="2" id="KW-1185">Reference proteome</keyword>